<organism evidence="1 2">
    <name type="scientific">Melastoma candidum</name>
    <dbReference type="NCBI Taxonomy" id="119954"/>
    <lineage>
        <taxon>Eukaryota</taxon>
        <taxon>Viridiplantae</taxon>
        <taxon>Streptophyta</taxon>
        <taxon>Embryophyta</taxon>
        <taxon>Tracheophyta</taxon>
        <taxon>Spermatophyta</taxon>
        <taxon>Magnoliopsida</taxon>
        <taxon>eudicotyledons</taxon>
        <taxon>Gunneridae</taxon>
        <taxon>Pentapetalae</taxon>
        <taxon>rosids</taxon>
        <taxon>malvids</taxon>
        <taxon>Myrtales</taxon>
        <taxon>Melastomataceae</taxon>
        <taxon>Melastomatoideae</taxon>
        <taxon>Melastomateae</taxon>
        <taxon>Melastoma</taxon>
    </lineage>
</organism>
<reference evidence="2" key="1">
    <citation type="journal article" date="2023" name="Front. Plant Sci.">
        <title>Chromosomal-level genome assembly of Melastoma candidum provides insights into trichome evolution.</title>
        <authorList>
            <person name="Zhong Y."/>
            <person name="Wu W."/>
            <person name="Sun C."/>
            <person name="Zou P."/>
            <person name="Liu Y."/>
            <person name="Dai S."/>
            <person name="Zhou R."/>
        </authorList>
    </citation>
    <scope>NUCLEOTIDE SEQUENCE [LARGE SCALE GENOMIC DNA]</scope>
</reference>
<evidence type="ECO:0000313" key="2">
    <source>
        <dbReference type="Proteomes" id="UP001057402"/>
    </source>
</evidence>
<accession>A0ACB9RDB0</accession>
<sequence>MISGKKLQQLARKWRMAIEIQGKRISLGRSSSGKSSGDSNEESSLVIKKGHFTIYTTDGRRFFIPLVHLSNGVIRELFAIAEEEFGIPVEGPIVMPVEATAMEYIISSIRWGLSFEQEKALLSSFTRCNSYLTADKTQACPQIYVCS</sequence>
<name>A0ACB9RDB0_9MYRT</name>
<keyword evidence="2" id="KW-1185">Reference proteome</keyword>
<dbReference type="EMBL" id="CM042883">
    <property type="protein sequence ID" value="KAI4375801.1"/>
    <property type="molecule type" value="Genomic_DNA"/>
</dbReference>
<protein>
    <submittedName>
        <fullName evidence="1">Uncharacterized protein</fullName>
    </submittedName>
</protein>
<gene>
    <name evidence="1" type="ORF">MLD38_013627</name>
</gene>
<dbReference type="Proteomes" id="UP001057402">
    <property type="component" value="Chromosome 4"/>
</dbReference>
<proteinExistence type="predicted"/>
<evidence type="ECO:0000313" key="1">
    <source>
        <dbReference type="EMBL" id="KAI4375801.1"/>
    </source>
</evidence>
<comment type="caution">
    <text evidence="1">The sequence shown here is derived from an EMBL/GenBank/DDBJ whole genome shotgun (WGS) entry which is preliminary data.</text>
</comment>